<dbReference type="Proteomes" id="UP000648239">
    <property type="component" value="Unassembled WGS sequence"/>
</dbReference>
<comment type="subcellular location">
    <subcellularLocation>
        <location evidence="1">Membrane</location>
    </subcellularLocation>
</comment>
<dbReference type="GO" id="GO:0016020">
    <property type="term" value="C:membrane"/>
    <property type="evidence" value="ECO:0007669"/>
    <property type="project" value="UniProtKB-SubCell"/>
</dbReference>
<dbReference type="InterPro" id="IPR050307">
    <property type="entry name" value="Sterol_Desaturase_Related"/>
</dbReference>
<evidence type="ECO:0000256" key="1">
    <source>
        <dbReference type="ARBA" id="ARBA00004370"/>
    </source>
</evidence>
<dbReference type="EMBL" id="JACXWD010000050">
    <property type="protein sequence ID" value="MBD3868940.1"/>
    <property type="molecule type" value="Genomic_DNA"/>
</dbReference>
<comment type="caution">
    <text evidence="7">The sequence shown here is derived from an EMBL/GenBank/DDBJ whole genome shotgun (WGS) entry which is preliminary data.</text>
</comment>
<evidence type="ECO:0000256" key="4">
    <source>
        <dbReference type="ARBA" id="ARBA00023136"/>
    </source>
</evidence>
<evidence type="ECO:0000259" key="6">
    <source>
        <dbReference type="Pfam" id="PF04116"/>
    </source>
</evidence>
<name>A0A8J7C2A2_9BACT</name>
<evidence type="ECO:0000256" key="5">
    <source>
        <dbReference type="SAM" id="Phobius"/>
    </source>
</evidence>
<keyword evidence="3 5" id="KW-1133">Transmembrane helix</keyword>
<evidence type="ECO:0000313" key="7">
    <source>
        <dbReference type="EMBL" id="MBD3868940.1"/>
    </source>
</evidence>
<evidence type="ECO:0000256" key="3">
    <source>
        <dbReference type="ARBA" id="ARBA00022989"/>
    </source>
</evidence>
<evidence type="ECO:0000256" key="2">
    <source>
        <dbReference type="ARBA" id="ARBA00022692"/>
    </source>
</evidence>
<keyword evidence="2 5" id="KW-0812">Transmembrane</keyword>
<reference evidence="7 8" key="1">
    <citation type="submission" date="2020-08" db="EMBL/GenBank/DDBJ databases">
        <title>Acidobacteriota in marine sediments use diverse sulfur dissimilation pathways.</title>
        <authorList>
            <person name="Wasmund K."/>
        </authorList>
    </citation>
    <scope>NUCLEOTIDE SEQUENCE [LARGE SCALE GENOMIC DNA]</scope>
    <source>
        <strain evidence="7">MAG AM4</strain>
    </source>
</reference>
<gene>
    <name evidence="7" type="ORF">IFK94_12500</name>
</gene>
<dbReference type="Pfam" id="PF04116">
    <property type="entry name" value="FA_hydroxylase"/>
    <property type="match status" value="1"/>
</dbReference>
<protein>
    <submittedName>
        <fullName evidence="7">Sterol desaturase family protein</fullName>
    </submittedName>
</protein>
<dbReference type="PANTHER" id="PTHR11863">
    <property type="entry name" value="STEROL DESATURASE"/>
    <property type="match status" value="1"/>
</dbReference>
<dbReference type="GO" id="GO:0008610">
    <property type="term" value="P:lipid biosynthetic process"/>
    <property type="evidence" value="ECO:0007669"/>
    <property type="project" value="InterPro"/>
</dbReference>
<feature type="transmembrane region" description="Helical" evidence="5">
    <location>
        <begin position="31"/>
        <end position="49"/>
    </location>
</feature>
<sequence length="307" mass="35887">MGRYWQIFIDGYTGYANYFWNEITRPGVGNYLYWLIGVSLLFFALELLRPWRKQQKRFRKDFWLDAFYMFFNYFLFSLIIYNAASGVVVQLLNDFLGLFGITNLVAIEIKSWPVWAQLASLFILRDFIQWNIHRLLHRVPFLWEFHKVHHSVEEMGFAAHLRYHWAENVAYRTLEYIPLALIGFGIDDFFIVYMFTLAIGHFNHSNFTIPLGPLKYVLNNPRMHIWHHARELPGTARYGVNFGITLSLWDYLFGSSYIPGNGRDIELGFHGDENFPTTFLGQSLHGLRVFGSTDAPAATDRSPTSQG</sequence>
<proteinExistence type="predicted"/>
<feature type="transmembrane region" description="Helical" evidence="5">
    <location>
        <begin position="70"/>
        <end position="92"/>
    </location>
</feature>
<keyword evidence="4 5" id="KW-0472">Membrane</keyword>
<dbReference type="InterPro" id="IPR006694">
    <property type="entry name" value="Fatty_acid_hydroxylase"/>
</dbReference>
<dbReference type="AlphaFoldDB" id="A0A8J7C2A2"/>
<accession>A0A8J7C2A2</accession>
<organism evidence="7 8">
    <name type="scientific">Candidatus Polarisedimenticola svalbardensis</name>
    <dbReference type="NCBI Taxonomy" id="2886004"/>
    <lineage>
        <taxon>Bacteria</taxon>
        <taxon>Pseudomonadati</taxon>
        <taxon>Acidobacteriota</taxon>
        <taxon>Candidatus Polarisedimenticolia</taxon>
        <taxon>Candidatus Polarisedimenticolales</taxon>
        <taxon>Candidatus Polarisedimenticolaceae</taxon>
        <taxon>Candidatus Polarisedimenticola</taxon>
    </lineage>
</organism>
<dbReference type="GO" id="GO:0016491">
    <property type="term" value="F:oxidoreductase activity"/>
    <property type="evidence" value="ECO:0007669"/>
    <property type="project" value="InterPro"/>
</dbReference>
<evidence type="ECO:0000313" key="8">
    <source>
        <dbReference type="Proteomes" id="UP000648239"/>
    </source>
</evidence>
<feature type="domain" description="Fatty acid hydroxylase" evidence="6">
    <location>
        <begin position="120"/>
        <end position="255"/>
    </location>
</feature>
<dbReference type="GO" id="GO:0005506">
    <property type="term" value="F:iron ion binding"/>
    <property type="evidence" value="ECO:0007669"/>
    <property type="project" value="InterPro"/>
</dbReference>